<name>A0A914CPN3_9BILA</name>
<accession>A0A914CPN3</accession>
<dbReference type="WBParaSite" id="ACRNAN_scaffold13078.g17185.t1">
    <property type="protein sequence ID" value="ACRNAN_scaffold13078.g17185.t1"/>
    <property type="gene ID" value="ACRNAN_scaffold13078.g17185"/>
</dbReference>
<evidence type="ECO:0000313" key="3">
    <source>
        <dbReference type="WBParaSite" id="ACRNAN_scaffold13078.g17185.t1"/>
    </source>
</evidence>
<feature type="transmembrane region" description="Helical" evidence="1">
    <location>
        <begin position="70"/>
        <end position="89"/>
    </location>
</feature>
<keyword evidence="1" id="KW-1133">Transmembrane helix</keyword>
<keyword evidence="2" id="KW-1185">Reference proteome</keyword>
<dbReference type="Proteomes" id="UP000887540">
    <property type="component" value="Unplaced"/>
</dbReference>
<dbReference type="AlphaFoldDB" id="A0A914CPN3"/>
<sequence length="106" mass="11957">MYDKEVCLQKGRDDMQQAVFRSLTSRPAPERYRSRTKTPDPRVVVLQPTTVPELKVEAATELQPNAVLHFLFQLVVHIDIVLLFVAAAVHAHRDQTTATSTFDAGR</sequence>
<evidence type="ECO:0000256" key="1">
    <source>
        <dbReference type="SAM" id="Phobius"/>
    </source>
</evidence>
<evidence type="ECO:0000313" key="2">
    <source>
        <dbReference type="Proteomes" id="UP000887540"/>
    </source>
</evidence>
<protein>
    <submittedName>
        <fullName evidence="3">Uncharacterized protein</fullName>
    </submittedName>
</protein>
<organism evidence="2 3">
    <name type="scientific">Acrobeloides nanus</name>
    <dbReference type="NCBI Taxonomy" id="290746"/>
    <lineage>
        <taxon>Eukaryota</taxon>
        <taxon>Metazoa</taxon>
        <taxon>Ecdysozoa</taxon>
        <taxon>Nematoda</taxon>
        <taxon>Chromadorea</taxon>
        <taxon>Rhabditida</taxon>
        <taxon>Tylenchina</taxon>
        <taxon>Cephalobomorpha</taxon>
        <taxon>Cephaloboidea</taxon>
        <taxon>Cephalobidae</taxon>
        <taxon>Acrobeloides</taxon>
    </lineage>
</organism>
<reference evidence="3" key="1">
    <citation type="submission" date="2022-11" db="UniProtKB">
        <authorList>
            <consortium name="WormBaseParasite"/>
        </authorList>
    </citation>
    <scope>IDENTIFICATION</scope>
</reference>
<keyword evidence="1" id="KW-0472">Membrane</keyword>
<proteinExistence type="predicted"/>
<keyword evidence="1" id="KW-0812">Transmembrane</keyword>